<evidence type="ECO:0000259" key="3">
    <source>
        <dbReference type="SMART" id="SM00903"/>
    </source>
</evidence>
<dbReference type="AlphaFoldDB" id="A0A076LSN4"/>
<dbReference type="InterPro" id="IPR012349">
    <property type="entry name" value="Split_barrel_FMN-bd"/>
</dbReference>
<sequence>MMQTTGNGLDPRALRQALGNFATGVTVITTAGLDGVDVGMTANSFNSVSLDPPLILWSIDKRAGSYPHFAQASHFAVNILAADQIALSNRFARPAENKFAGLEYARGIADIPLLHDCAARFQCEKYQQIDAGDHWILIGKVVTVDDFGRAPLLYCQGAYSLVLPYPRPTKASPAPGAEPASLDNNVYYLLTQALRSYQSYYQPRQRACGLRTSEARMLLVLDTPREMSMEQLLCEVAMPLREIGEAEDALRRKGLVAPVGSNYCLTEEGKAQAAMLRDIADHQQQQVLAGFSVEDIALLKKILRAIPHACQTLSSVMK</sequence>
<dbReference type="PANTHER" id="PTHR30466:SF11">
    <property type="entry name" value="FLAVIN-DEPENDENT MONOOXYGENASE, REDUCTASE SUBUNIT HSAB"/>
    <property type="match status" value="1"/>
</dbReference>
<dbReference type="InterPro" id="IPR036388">
    <property type="entry name" value="WH-like_DNA-bd_sf"/>
</dbReference>
<dbReference type="Gene3D" id="1.10.10.10">
    <property type="entry name" value="Winged helix-like DNA-binding domain superfamily/Winged helix DNA-binding domain"/>
    <property type="match status" value="1"/>
</dbReference>
<reference evidence="4 5" key="1">
    <citation type="journal article" date="2012" name="PLoS ONE">
        <title>Edwardsiella comparative phylogenomics reveal the new intra/inter-species taxonomic relationships, virulence evolution and niche adaptation mechanisms.</title>
        <authorList>
            <person name="Yang M."/>
            <person name="Lv Y."/>
            <person name="Xiao J."/>
            <person name="Wu H."/>
            <person name="Zheng H."/>
            <person name="Liu Q."/>
            <person name="Zhang Y."/>
            <person name="Wang Q."/>
        </authorList>
    </citation>
    <scope>NUCLEOTIDE SEQUENCE [LARGE SCALE GENOMIC DNA]</scope>
    <source>
        <strain evidence="5">080813</strain>
    </source>
</reference>
<evidence type="ECO:0000256" key="1">
    <source>
        <dbReference type="ARBA" id="ARBA00008898"/>
    </source>
</evidence>
<dbReference type="GeneID" id="33940713"/>
<dbReference type="SMART" id="SM00903">
    <property type="entry name" value="Flavin_Reduct"/>
    <property type="match status" value="1"/>
</dbReference>
<protein>
    <submittedName>
        <fullName evidence="4">p-hydroxyphenylacetate hydroxylase C1:reductase component</fullName>
    </submittedName>
</protein>
<gene>
    <name evidence="4" type="primary">hsaB</name>
    <name evidence="4" type="ORF">ETEE_3248</name>
</gene>
<comment type="similarity">
    <text evidence="1">Belongs to the non-flavoprotein flavin reductase family.</text>
</comment>
<dbReference type="Gene3D" id="2.30.110.10">
    <property type="entry name" value="Electron Transport, Fmn-binding Protein, Chain A"/>
    <property type="match status" value="1"/>
</dbReference>
<keyword evidence="2" id="KW-0560">Oxidoreductase</keyword>
<dbReference type="InterPro" id="IPR050268">
    <property type="entry name" value="NADH-dep_flavin_reductase"/>
</dbReference>
<dbReference type="GO" id="GO:0010181">
    <property type="term" value="F:FMN binding"/>
    <property type="evidence" value="ECO:0007669"/>
    <property type="project" value="InterPro"/>
</dbReference>
<evidence type="ECO:0000313" key="4">
    <source>
        <dbReference type="EMBL" id="AIJ09672.1"/>
    </source>
</evidence>
<dbReference type="RefSeq" id="WP_034164363.1">
    <property type="nucleotide sequence ID" value="NZ_CP006664.1"/>
</dbReference>
<accession>A0A076LSN4</accession>
<name>A0A076LSN4_9GAMM</name>
<feature type="domain" description="Flavin reductase like" evidence="3">
    <location>
        <begin position="18"/>
        <end position="161"/>
    </location>
</feature>
<dbReference type="HOGENOM" id="CLU_873556_0_0_6"/>
<dbReference type="PANTHER" id="PTHR30466">
    <property type="entry name" value="FLAVIN REDUCTASE"/>
    <property type="match status" value="1"/>
</dbReference>
<dbReference type="InterPro" id="IPR002563">
    <property type="entry name" value="Flavin_Rdtase-like_dom"/>
</dbReference>
<dbReference type="NCBIfam" id="NF045919">
    <property type="entry name" value="HphnlacHdxRed"/>
    <property type="match status" value="1"/>
</dbReference>
<evidence type="ECO:0000313" key="5">
    <source>
        <dbReference type="Proteomes" id="UP000028681"/>
    </source>
</evidence>
<dbReference type="EMBL" id="CP006664">
    <property type="protein sequence ID" value="AIJ09672.1"/>
    <property type="molecule type" value="Genomic_DNA"/>
</dbReference>
<dbReference type="GO" id="GO:0042602">
    <property type="term" value="F:riboflavin reductase (NADPH) activity"/>
    <property type="evidence" value="ECO:0007669"/>
    <property type="project" value="TreeGrafter"/>
</dbReference>
<organism evidence="4 5">
    <name type="scientific">Edwardsiella anguillarum ET080813</name>
    <dbReference type="NCBI Taxonomy" id="667120"/>
    <lineage>
        <taxon>Bacteria</taxon>
        <taxon>Pseudomonadati</taxon>
        <taxon>Pseudomonadota</taxon>
        <taxon>Gammaproteobacteria</taxon>
        <taxon>Enterobacterales</taxon>
        <taxon>Hafniaceae</taxon>
        <taxon>Edwardsiella</taxon>
    </lineage>
</organism>
<dbReference type="SUPFAM" id="SSF46785">
    <property type="entry name" value="Winged helix' DNA-binding domain"/>
    <property type="match status" value="1"/>
</dbReference>
<proteinExistence type="inferred from homology"/>
<dbReference type="InterPro" id="IPR036390">
    <property type="entry name" value="WH_DNA-bd_sf"/>
</dbReference>
<evidence type="ECO:0000256" key="2">
    <source>
        <dbReference type="ARBA" id="ARBA00023002"/>
    </source>
</evidence>
<dbReference type="Pfam" id="PF01613">
    <property type="entry name" value="Flavin_Reduct"/>
    <property type="match status" value="1"/>
</dbReference>
<dbReference type="KEGG" id="ete:ETEE_3248"/>
<dbReference type="SUPFAM" id="SSF50475">
    <property type="entry name" value="FMN-binding split barrel"/>
    <property type="match status" value="1"/>
</dbReference>
<dbReference type="Proteomes" id="UP000028681">
    <property type="component" value="Chromosome"/>
</dbReference>